<organism evidence="6">
    <name type="scientific">Candidatus Berkiella aquae</name>
    <dbReference type="NCBI Taxonomy" id="295108"/>
    <lineage>
        <taxon>Bacteria</taxon>
        <taxon>Pseudomonadati</taxon>
        <taxon>Pseudomonadota</taxon>
        <taxon>Gammaproteobacteria</taxon>
        <taxon>Candidatus Berkiellales</taxon>
        <taxon>Candidatus Berkiellaceae</taxon>
        <taxon>Candidatus Berkiella</taxon>
    </lineage>
</organism>
<dbReference type="InterPro" id="IPR014614">
    <property type="entry name" value="KsdD_DH"/>
</dbReference>
<proteinExistence type="predicted"/>
<evidence type="ECO:0000259" key="5">
    <source>
        <dbReference type="Pfam" id="PF00890"/>
    </source>
</evidence>
<keyword evidence="3 6" id="KW-0560">Oxidoreductase</keyword>
<dbReference type="Pfam" id="PF00890">
    <property type="entry name" value="FAD_binding_2"/>
    <property type="match status" value="1"/>
</dbReference>
<dbReference type="InterPro" id="IPR036188">
    <property type="entry name" value="FAD/NAD-bd_sf"/>
</dbReference>
<dbReference type="OrthoDB" id="9813348at2"/>
<dbReference type="PANTHER" id="PTHR43260">
    <property type="entry name" value="3-KETOSTEROID-DELTA-1-DEHYDROGENASE"/>
    <property type="match status" value="1"/>
</dbReference>
<evidence type="ECO:0000256" key="1">
    <source>
        <dbReference type="ARBA" id="ARBA00001974"/>
    </source>
</evidence>
<feature type="domain" description="FAD-dependent oxidoreductase 2 FAD-binding" evidence="5">
    <location>
        <begin position="10"/>
        <end position="522"/>
    </location>
</feature>
<dbReference type="AlphaFoldDB" id="A0A0Q9YZY1"/>
<dbReference type="PATRIC" id="fig|1590043.3.peg.96"/>
<evidence type="ECO:0000256" key="2">
    <source>
        <dbReference type="ARBA" id="ARBA00022630"/>
    </source>
</evidence>
<dbReference type="InterPro" id="IPR027477">
    <property type="entry name" value="Succ_DH/fumarate_Rdtase_cat_sf"/>
</dbReference>
<dbReference type="Gene3D" id="3.90.700.10">
    <property type="entry name" value="Succinate dehydrogenase/fumarate reductase flavoprotein, catalytic domain"/>
    <property type="match status" value="1"/>
</dbReference>
<reference evidence="6" key="1">
    <citation type="submission" date="2015-09" db="EMBL/GenBank/DDBJ databases">
        <title>Draft Genome Sequences of Two Novel Amoeba-resistant Intranuclear Bacteria, Candidatus Berkiella cookevillensis and Candidatus Berkiella aquae.</title>
        <authorList>
            <person name="Mehari Y.T."/>
            <person name="Arivett B.A."/>
            <person name="Farone A.L."/>
            <person name="Gunderson J.H."/>
            <person name="Farone M.B."/>
        </authorList>
    </citation>
    <scope>NUCLEOTIDE SEQUENCE [LARGE SCALE GENOMIC DNA]</scope>
    <source>
        <strain evidence="6">HT99</strain>
    </source>
</reference>
<keyword evidence="4" id="KW-0812">Transmembrane</keyword>
<name>A0A0Q9YZY1_9GAMM</name>
<dbReference type="PANTHER" id="PTHR43260:SF1">
    <property type="entry name" value="KSDD-LIKE STEROID DEHYDROGENASE RV0785"/>
    <property type="match status" value="1"/>
</dbReference>
<evidence type="ECO:0000256" key="4">
    <source>
        <dbReference type="SAM" id="Phobius"/>
    </source>
</evidence>
<protein>
    <submittedName>
        <fullName evidence="7">FAD-binding protein</fullName>
    </submittedName>
    <submittedName>
        <fullName evidence="6">KsdD-like steroid dehydrogenase</fullName>
        <ecNumber evidence="6">1.3.99.-</ecNumber>
    </submittedName>
</protein>
<dbReference type="EC" id="1.3.99.-" evidence="6"/>
<evidence type="ECO:0000256" key="3">
    <source>
        <dbReference type="ARBA" id="ARBA00023002"/>
    </source>
</evidence>
<comment type="caution">
    <text evidence="6">The sequence shown here is derived from an EMBL/GenBank/DDBJ whole genome shotgun (WGS) entry which is preliminary data.</text>
</comment>
<dbReference type="Proteomes" id="UP000051497">
    <property type="component" value="Unassembled WGS sequence"/>
</dbReference>
<keyword evidence="4" id="KW-1133">Transmembrane helix</keyword>
<evidence type="ECO:0000313" key="6">
    <source>
        <dbReference type="EMBL" id="KRG22558.1"/>
    </source>
</evidence>
<keyword evidence="2" id="KW-0285">Flavoprotein</keyword>
<dbReference type="InterPro" id="IPR003953">
    <property type="entry name" value="FAD-dep_OxRdtase_2_FAD-bd"/>
</dbReference>
<dbReference type="STRING" id="295108.HT99x_00096"/>
<gene>
    <name evidence="6" type="ORF">HT99x_00096</name>
    <name evidence="7" type="ORF">HT99x_011590</name>
</gene>
<comment type="cofactor">
    <cofactor evidence="1">
        <name>FAD</name>
        <dbReference type="ChEBI" id="CHEBI:57692"/>
    </cofactor>
</comment>
<feature type="transmembrane region" description="Helical" evidence="4">
    <location>
        <begin position="6"/>
        <end position="28"/>
    </location>
</feature>
<keyword evidence="4" id="KW-0472">Membrane</keyword>
<dbReference type="Gene3D" id="3.50.50.60">
    <property type="entry name" value="FAD/NAD(P)-binding domain"/>
    <property type="match status" value="1"/>
</dbReference>
<evidence type="ECO:0000313" key="8">
    <source>
        <dbReference type="Proteomes" id="UP000051497"/>
    </source>
</evidence>
<dbReference type="SUPFAM" id="SSF51905">
    <property type="entry name" value="FAD/NAD(P)-binding domain"/>
    <property type="match status" value="1"/>
</dbReference>
<evidence type="ECO:0000313" key="7">
    <source>
        <dbReference type="EMBL" id="MCS5712077.1"/>
    </source>
</evidence>
<dbReference type="RefSeq" id="WP_075064760.1">
    <property type="nucleotide sequence ID" value="NZ_LKAJ02000001.1"/>
</dbReference>
<reference evidence="7" key="2">
    <citation type="journal article" date="2016" name="Genome Announc.">
        <title>Draft Genome Sequences of Two Novel Amoeba-Resistant Intranuclear Bacteria, 'Candidatus Berkiella cookevillensis' and 'Candidatus Berkiella aquae'.</title>
        <authorList>
            <person name="Mehari Y.T."/>
            <person name="Arivett B.A."/>
            <person name="Farone A.L."/>
            <person name="Gunderson J.H."/>
            <person name="Farone M.B."/>
        </authorList>
    </citation>
    <scope>NUCLEOTIDE SEQUENCE</scope>
    <source>
        <strain evidence="7">HT99</strain>
    </source>
</reference>
<dbReference type="GO" id="GO:0016627">
    <property type="term" value="F:oxidoreductase activity, acting on the CH-CH group of donors"/>
    <property type="evidence" value="ECO:0007669"/>
    <property type="project" value="InterPro"/>
</dbReference>
<reference evidence="7" key="3">
    <citation type="submission" date="2021-06" db="EMBL/GenBank/DDBJ databases">
        <title>Genomic Description and Analysis of Intracellular Bacteria, Candidatus Berkiella cookevillensis and Candidatus Berkiella aquae.</title>
        <authorList>
            <person name="Kidane D.T."/>
            <person name="Mehari Y.T."/>
            <person name="Rice F.C."/>
            <person name="Arivett B.A."/>
            <person name="Farone A.L."/>
            <person name="Berk S.G."/>
            <person name="Farone M.B."/>
        </authorList>
    </citation>
    <scope>NUCLEOTIDE SEQUENCE</scope>
    <source>
        <strain evidence="7">HT99</strain>
    </source>
</reference>
<keyword evidence="8" id="KW-1185">Reference proteome</keyword>
<accession>A0A0Q9YZY1</accession>
<dbReference type="EMBL" id="LKAJ01000001">
    <property type="protein sequence ID" value="KRG22558.1"/>
    <property type="molecule type" value="Genomic_DNA"/>
</dbReference>
<sequence>MESKQLIQSDVIIAGAGIAGLIAALMLLEQGKKIVLLERGGAENLGGLALEAAGGIHLIDTPEQRRLGINDTPDLAWQDWQSFAHFHPHDIHPKQWAKFYCTHSNDIYAFIKNMGVSFVPRPIWIERGFFVPGNSYPRWHLMWGTGFGLVQQIIKAIHTHPKCDNLTILFQHHVTAIKAEKQGAAFCGINLQTEQLFEARADNIIIATGGISGSDLSTIRRHWSLDDPPLPSHLLNGAHLYGDGQLHDEVVNIGGKVSRLQYHWIYPAGVHHPENRKPHDGISLLPAAHSLWFNAQGKRIGPPPLLIGTNMMEITYAILREPGQYSWSILNYKIATKELIVSLSRYFSAVRDKRKLKFIRNLLWGDQHRINLLIEEAPQDVLLANSLSELLNKMQAQSLYGFELDKENISREIDAFDSQIKRGIAWQTDDQLRRIEHYRHYLVERLRLCRNQPIIDPKALPLMAIRQFPITRKSLGGIETDLHCRVIHQDGEAFPHLYAIGEAAGFGGGGMNGQYALEGTFLGGCILTALQCAKSLA</sequence>
<dbReference type="EMBL" id="LKAJ02000001">
    <property type="protein sequence ID" value="MCS5712077.1"/>
    <property type="molecule type" value="Genomic_DNA"/>
</dbReference>